<sequence length="437" mass="50308">MEPSNIFATIIVILMLLSPFYLVYLIIKKIKKGKDQKIQSEYNDLSSKIKHLQDEINEKSKELSLIKDELKSYEPEGALLRVGLYQPIFSFDTSEEYKAKILELREKQKALFKSNLACTCSTTWTVGTGKDAKKQGAKMTKNNIDLALRAFNNECDALISKVSSSNFEKIRNGIQHSYEHINKLNQHNLISINPAYLALKLKELMATYEYALKKEEEKAEQARIKEEMREEARAQRELEKAKAEAERAQRDAEKELENARKLLEKDQANTELQARIAELELKYQEALENSQRAISQAQLTKSGHVYVISNIGSFGENVFKIGMTRRLEPLDRIRELGDASVPFSFDVHALIYSEDAPALENELHKVFADHQVNRVNPRKEFFKVPLEIIADEVKKRNAKIEFTMLAEASEYYQSLAMEKEHKYTDIIESDDEDLSEE</sequence>
<gene>
    <name evidence="4" type="ORF">NCTC10672_00019</name>
    <name evidence="5" type="ORF">NCTC10672_02341</name>
</gene>
<dbReference type="AlphaFoldDB" id="A0A377JEN7"/>
<dbReference type="InterPro" id="IPR018306">
    <property type="entry name" value="Phage_T5_Orf172_DNA-bd"/>
</dbReference>
<proteinExistence type="predicted"/>
<feature type="transmembrane region" description="Helical" evidence="2">
    <location>
        <begin position="6"/>
        <end position="27"/>
    </location>
</feature>
<evidence type="ECO:0000259" key="3">
    <source>
        <dbReference type="SMART" id="SM00974"/>
    </source>
</evidence>
<keyword evidence="2" id="KW-0812">Transmembrane</keyword>
<dbReference type="CDD" id="cd06503">
    <property type="entry name" value="ATP-synt_Fo_b"/>
    <property type="match status" value="1"/>
</dbReference>
<feature type="coiled-coil region" evidence="1">
    <location>
        <begin position="35"/>
        <end position="69"/>
    </location>
</feature>
<dbReference type="Pfam" id="PF13455">
    <property type="entry name" value="MUG113"/>
    <property type="match status" value="1"/>
</dbReference>
<dbReference type="Pfam" id="PF13250">
    <property type="entry name" value="SNIPE"/>
    <property type="match status" value="1"/>
</dbReference>
<feature type="domain" description="Bacteriophage T5 Orf172 DNA-binding" evidence="3">
    <location>
        <begin position="313"/>
        <end position="396"/>
    </location>
</feature>
<dbReference type="RefSeq" id="WP_115179386.1">
    <property type="nucleotide sequence ID" value="NZ_UGHY01000002.1"/>
</dbReference>
<evidence type="ECO:0000256" key="1">
    <source>
        <dbReference type="SAM" id="Coils"/>
    </source>
</evidence>
<feature type="coiled-coil region" evidence="1">
    <location>
        <begin position="198"/>
        <end position="296"/>
    </location>
</feature>
<evidence type="ECO:0000313" key="4">
    <source>
        <dbReference type="EMBL" id="STP02627.1"/>
    </source>
</evidence>
<reference evidence="4 6" key="1">
    <citation type="submission" date="2018-06" db="EMBL/GenBank/DDBJ databases">
        <authorList>
            <consortium name="Pathogen Informatics"/>
            <person name="Doyle S."/>
        </authorList>
    </citation>
    <scope>NUCLEOTIDE SEQUENCE [LARGE SCALE GENOMIC DNA]</scope>
    <source>
        <strain evidence="4 6">NCTC10672</strain>
    </source>
</reference>
<dbReference type="EMBL" id="UGHY01000002">
    <property type="protein sequence ID" value="STP02627.1"/>
    <property type="molecule type" value="Genomic_DNA"/>
</dbReference>
<evidence type="ECO:0000313" key="6">
    <source>
        <dbReference type="Proteomes" id="UP000254186"/>
    </source>
</evidence>
<accession>A0A377JEN7</accession>
<evidence type="ECO:0000256" key="2">
    <source>
        <dbReference type="SAM" id="Phobius"/>
    </source>
</evidence>
<dbReference type="InterPro" id="IPR025280">
    <property type="entry name" value="SNIPE"/>
</dbReference>
<keyword evidence="2" id="KW-1133">Transmembrane helix</keyword>
<keyword evidence="2" id="KW-0472">Membrane</keyword>
<evidence type="ECO:0000313" key="5">
    <source>
        <dbReference type="EMBL" id="STP06318.1"/>
    </source>
</evidence>
<organism evidence="4 6">
    <name type="scientific">Haemophilus parainfluenzae</name>
    <dbReference type="NCBI Taxonomy" id="729"/>
    <lineage>
        <taxon>Bacteria</taxon>
        <taxon>Pseudomonadati</taxon>
        <taxon>Pseudomonadota</taxon>
        <taxon>Gammaproteobacteria</taxon>
        <taxon>Pasteurellales</taxon>
        <taxon>Pasteurellaceae</taxon>
        <taxon>Haemophilus</taxon>
    </lineage>
</organism>
<protein>
    <submittedName>
        <fullName evidence="4">Chromosome segregation ATPase</fullName>
    </submittedName>
</protein>
<keyword evidence="1" id="KW-0175">Coiled coil</keyword>
<dbReference type="SMART" id="SM00974">
    <property type="entry name" value="T5orf172"/>
    <property type="match status" value="1"/>
</dbReference>
<dbReference type="EMBL" id="UGHY01000002">
    <property type="protein sequence ID" value="STP06318.1"/>
    <property type="molecule type" value="Genomic_DNA"/>
</dbReference>
<dbReference type="Proteomes" id="UP000254186">
    <property type="component" value="Unassembled WGS sequence"/>
</dbReference>
<name>A0A377JEN7_HAEPA</name>